<feature type="transmembrane region" description="Helical" evidence="1">
    <location>
        <begin position="127"/>
        <end position="144"/>
    </location>
</feature>
<dbReference type="PANTHER" id="PTHR41771:SF1">
    <property type="entry name" value="MEMBRANE PROTEIN"/>
    <property type="match status" value="1"/>
</dbReference>
<dbReference type="Proteomes" id="UP000006793">
    <property type="component" value="Chromosome"/>
</dbReference>
<dbReference type="eggNOG" id="COG5438">
    <property type="taxonomic scope" value="Bacteria"/>
</dbReference>
<dbReference type="RefSeq" id="WP_013908359.1">
    <property type="nucleotide sequence ID" value="NC_015681.1"/>
</dbReference>
<feature type="transmembrane region" description="Helical" evidence="1">
    <location>
        <begin position="175"/>
        <end position="195"/>
    </location>
</feature>
<dbReference type="OrthoDB" id="5753718at2"/>
<feature type="transmembrane region" description="Helical" evidence="1">
    <location>
        <begin position="284"/>
        <end position="312"/>
    </location>
</feature>
<feature type="transmembrane region" description="Helical" evidence="1">
    <location>
        <begin position="201"/>
        <end position="221"/>
    </location>
</feature>
<evidence type="ECO:0000313" key="2">
    <source>
        <dbReference type="EMBL" id="AEH45619.1"/>
    </source>
</evidence>
<dbReference type="PaxDb" id="667014-Thein_1763"/>
<reference evidence="2 3" key="2">
    <citation type="journal article" date="2012" name="Stand. Genomic Sci.">
        <title>Complete genome sequence of the thermophilic sulfate-reducing ocean bacterium Thermodesulfatator indicus type strain (CIR29812(T)).</title>
        <authorList>
            <person name="Anderson I."/>
            <person name="Saunders E."/>
            <person name="Lapidus A."/>
            <person name="Nolan M."/>
            <person name="Lucas S."/>
            <person name="Tice H."/>
            <person name="Del Rio T.G."/>
            <person name="Cheng J.F."/>
            <person name="Han C."/>
            <person name="Tapia R."/>
            <person name="Goodwin L.A."/>
            <person name="Pitluck S."/>
            <person name="Liolios K."/>
            <person name="Mavromatis K."/>
            <person name="Pagani I."/>
            <person name="Ivanova N."/>
            <person name="Mikhailova N."/>
            <person name="Pati A."/>
            <person name="Chen A."/>
            <person name="Palaniappan K."/>
            <person name="Land M."/>
            <person name="Hauser L."/>
            <person name="Jeffries C.D."/>
            <person name="Chang Y.J."/>
            <person name="Brambilla E.M."/>
            <person name="Rohde M."/>
            <person name="Spring S."/>
            <person name="Goker M."/>
            <person name="Detter J.C."/>
            <person name="Woyke T."/>
            <person name="Bristow J."/>
            <person name="Eisen J.A."/>
            <person name="Markowitz V."/>
            <person name="Hugenholtz P."/>
            <person name="Kyrpides N.C."/>
            <person name="Klenk H.P."/>
        </authorList>
    </citation>
    <scope>NUCLEOTIDE SEQUENCE [LARGE SCALE GENOMIC DNA]</scope>
    <source>
        <strain evidence="3">DSM 15286 / JCM 11887 / CIR29812</strain>
    </source>
</reference>
<evidence type="ECO:0000313" key="3">
    <source>
        <dbReference type="Proteomes" id="UP000006793"/>
    </source>
</evidence>
<feature type="transmembrane region" description="Helical" evidence="1">
    <location>
        <begin position="6"/>
        <end position="24"/>
    </location>
</feature>
<name>F8ABL9_THEID</name>
<dbReference type="HOGENOM" id="CLU_028166_4_0_0"/>
<dbReference type="InParanoid" id="F8ABL9"/>
<dbReference type="KEGG" id="tid:Thein_1763"/>
<keyword evidence="3" id="KW-1185">Reference proteome</keyword>
<feature type="transmembrane region" description="Helical" evidence="1">
    <location>
        <begin position="347"/>
        <end position="368"/>
    </location>
</feature>
<feature type="transmembrane region" description="Helical" evidence="1">
    <location>
        <begin position="242"/>
        <end position="264"/>
    </location>
</feature>
<dbReference type="EMBL" id="CP002683">
    <property type="protein sequence ID" value="AEH45619.1"/>
    <property type="molecule type" value="Genomic_DNA"/>
</dbReference>
<protein>
    <submittedName>
        <fullName evidence="2">YibE/F family protein</fullName>
    </submittedName>
</protein>
<organism evidence="2 3">
    <name type="scientific">Thermodesulfatator indicus (strain DSM 15286 / JCM 11887 / CIR29812)</name>
    <dbReference type="NCBI Taxonomy" id="667014"/>
    <lineage>
        <taxon>Bacteria</taxon>
        <taxon>Pseudomonadati</taxon>
        <taxon>Thermodesulfobacteriota</taxon>
        <taxon>Thermodesulfobacteria</taxon>
        <taxon>Thermodesulfobacteriales</taxon>
        <taxon>Thermodesulfatatoraceae</taxon>
        <taxon>Thermodesulfatator</taxon>
    </lineage>
</organism>
<proteinExistence type="predicted"/>
<gene>
    <name evidence="2" type="ordered locus">Thein_1763</name>
</gene>
<dbReference type="InterPro" id="IPR012507">
    <property type="entry name" value="YibE_F"/>
</dbReference>
<dbReference type="AlphaFoldDB" id="F8ABL9"/>
<keyword evidence="1" id="KW-1133">Transmembrane helix</keyword>
<keyword evidence="1" id="KW-0472">Membrane</keyword>
<reference evidence="3" key="1">
    <citation type="submission" date="2011-04" db="EMBL/GenBank/DDBJ databases">
        <title>The complete genome of Thermodesulfatator indicus DSM 15286.</title>
        <authorList>
            <person name="Lucas S."/>
            <person name="Copeland A."/>
            <person name="Lapidus A."/>
            <person name="Bruce D."/>
            <person name="Goodwin L."/>
            <person name="Pitluck S."/>
            <person name="Peters L."/>
            <person name="Kyrpides N."/>
            <person name="Mavromatis K."/>
            <person name="Pagani I."/>
            <person name="Ivanova N."/>
            <person name="Saunders L."/>
            <person name="Detter J.C."/>
            <person name="Tapia R."/>
            <person name="Han C."/>
            <person name="Land M."/>
            <person name="Hauser L."/>
            <person name="Markowitz V."/>
            <person name="Cheng J.-F."/>
            <person name="Hugenholtz P."/>
            <person name="Woyke T."/>
            <person name="Wu D."/>
            <person name="Spring S."/>
            <person name="Schroeder M."/>
            <person name="Brambilla E."/>
            <person name="Klenk H.-P."/>
            <person name="Eisen J.A."/>
        </authorList>
    </citation>
    <scope>NUCLEOTIDE SEQUENCE [LARGE SCALE GENOMIC DNA]</scope>
    <source>
        <strain evidence="3">DSM 15286 / JCM 11887 / CIR29812</strain>
    </source>
</reference>
<sequence>MPFNKKDFIMACFFLCLSVILFFYPNKFEHRTERKSIRCKGLILKVDNSDIIQHGLVKTGTQDVVVKILDGPFKGKILKSTNQLLGQLDIDKIFKPGDKVLVVLSLTKDNKIFYVNAQDIYRIDIELILFLSFAFFLVVFGGWIGLRALLSFIFTVLVVWKILIPTLLNGINPIYLSVGIVIIIVTAIIFLVGGLNQKSLVAFLGSILGVITTCILAIYATKKAHIHGAVMPFSEPLLYSGFEYLDLTKIYIGAIFLSASGALMDLSMDIASSMDELVKKRPDLSFFELALSGMTVCRYVMGTMVTTLLLAYCGEYISVLMFFMAQGVPLVNFLNFVYVAAEIIKTLVGSFGLVLTGPFTAIVGAMLLKKSSQNREKLLRV</sequence>
<keyword evidence="1" id="KW-0812">Transmembrane</keyword>
<accession>F8ABL9</accession>
<dbReference type="STRING" id="667014.Thein_1763"/>
<dbReference type="Pfam" id="PF07907">
    <property type="entry name" value="YibE_F"/>
    <property type="match status" value="1"/>
</dbReference>
<evidence type="ECO:0000256" key="1">
    <source>
        <dbReference type="SAM" id="Phobius"/>
    </source>
</evidence>
<dbReference type="PANTHER" id="PTHR41771">
    <property type="entry name" value="MEMBRANE PROTEIN-RELATED"/>
    <property type="match status" value="1"/>
</dbReference>
<feature type="transmembrane region" description="Helical" evidence="1">
    <location>
        <begin position="319"/>
        <end position="341"/>
    </location>
</feature>